<evidence type="ECO:0000256" key="10">
    <source>
        <dbReference type="ARBA" id="ARBA00023157"/>
    </source>
</evidence>
<dbReference type="PANTHER" id="PTHR35457">
    <property type="entry name" value="HEME A SYNTHASE"/>
    <property type="match status" value="1"/>
</dbReference>
<comment type="pathway">
    <text evidence="11">Porphyrin-containing compound metabolism.</text>
</comment>
<evidence type="ECO:0000256" key="12">
    <source>
        <dbReference type="SAM" id="Phobius"/>
    </source>
</evidence>
<dbReference type="PANTHER" id="PTHR35457:SF1">
    <property type="entry name" value="HEME A SYNTHASE"/>
    <property type="match status" value="1"/>
</dbReference>
<keyword evidence="3 12" id="KW-0812">Transmembrane</keyword>
<dbReference type="InterPro" id="IPR050450">
    <property type="entry name" value="COX15/CtaA_HemeA_synthase"/>
</dbReference>
<comment type="caution">
    <text evidence="13">The sequence shown here is derived from an EMBL/GenBank/DDBJ whole genome shotgun (WGS) entry which is preliminary data.</text>
</comment>
<evidence type="ECO:0000256" key="9">
    <source>
        <dbReference type="ARBA" id="ARBA00023136"/>
    </source>
</evidence>
<feature type="transmembrane region" description="Helical" evidence="12">
    <location>
        <begin position="290"/>
        <end position="310"/>
    </location>
</feature>
<evidence type="ECO:0000256" key="11">
    <source>
        <dbReference type="ARBA" id="ARBA00023444"/>
    </source>
</evidence>
<evidence type="ECO:0000256" key="6">
    <source>
        <dbReference type="ARBA" id="ARBA00023002"/>
    </source>
</evidence>
<evidence type="ECO:0000256" key="1">
    <source>
        <dbReference type="ARBA" id="ARBA00004141"/>
    </source>
</evidence>
<feature type="transmembrane region" description="Helical" evidence="12">
    <location>
        <begin position="112"/>
        <end position="129"/>
    </location>
</feature>
<evidence type="ECO:0000256" key="3">
    <source>
        <dbReference type="ARBA" id="ARBA00022692"/>
    </source>
</evidence>
<keyword evidence="9 12" id="KW-0472">Membrane</keyword>
<keyword evidence="4" id="KW-0479">Metal-binding</keyword>
<evidence type="ECO:0000313" key="14">
    <source>
        <dbReference type="Proteomes" id="UP001595616"/>
    </source>
</evidence>
<feature type="transmembrane region" description="Helical" evidence="12">
    <location>
        <begin position="141"/>
        <end position="165"/>
    </location>
</feature>
<protein>
    <submittedName>
        <fullName evidence="13">Heme A synthase</fullName>
    </submittedName>
</protein>
<name>A0ABV7Z241_9BACT</name>
<accession>A0ABV7Z241</accession>
<dbReference type="RefSeq" id="WP_379839184.1">
    <property type="nucleotide sequence ID" value="NZ_JBHRYQ010000001.1"/>
</dbReference>
<dbReference type="InterPro" id="IPR003780">
    <property type="entry name" value="COX15/CtaA_fam"/>
</dbReference>
<dbReference type="Pfam" id="PF02628">
    <property type="entry name" value="COX15-CtaA"/>
    <property type="match status" value="1"/>
</dbReference>
<dbReference type="EMBL" id="JBHRYQ010000001">
    <property type="protein sequence ID" value="MFC3812316.1"/>
    <property type="molecule type" value="Genomic_DNA"/>
</dbReference>
<keyword evidence="2" id="KW-1003">Cell membrane</keyword>
<keyword evidence="14" id="KW-1185">Reference proteome</keyword>
<sequence>MAKLFRRFGILTIITVIVLIFVGGIVRATGSGMGCPDWPKCFGMWVPPTHVDQLPQNYQQVFGAKLKGEVVFNAVKTWIEYVNRLLGVLTGFFIFLTFIFSFIAYRFSQPKIVILSFVSFLLVAFEGWLGSKVVSSELHPVLITVHMLVSLLLLGILIMVILKSYQIQFNRKKPEKLSAISFLLIISLILSIGQIIFGTQIREGIDLIQKALGYELRNEWIQSVKGKVVFHAILAFVLLGLQLFIAKNIRKKDATDFVNKWIRFITFSILVSICSGGVLSLLGFPAFVQPIHLGFSVIIVSLQFVVYFLLEPDLI</sequence>
<evidence type="ECO:0000313" key="13">
    <source>
        <dbReference type="EMBL" id="MFC3812316.1"/>
    </source>
</evidence>
<keyword evidence="7" id="KW-0408">Iron</keyword>
<evidence type="ECO:0000256" key="2">
    <source>
        <dbReference type="ARBA" id="ARBA00022475"/>
    </source>
</evidence>
<comment type="subcellular location">
    <subcellularLocation>
        <location evidence="1">Membrane</location>
        <topology evidence="1">Multi-pass membrane protein</topology>
    </subcellularLocation>
</comment>
<proteinExistence type="predicted"/>
<feature type="transmembrane region" description="Helical" evidence="12">
    <location>
        <begin position="7"/>
        <end position="26"/>
    </location>
</feature>
<reference evidence="14" key="1">
    <citation type="journal article" date="2019" name="Int. J. Syst. Evol. Microbiol.">
        <title>The Global Catalogue of Microorganisms (GCM) 10K type strain sequencing project: providing services to taxonomists for standard genome sequencing and annotation.</title>
        <authorList>
            <consortium name="The Broad Institute Genomics Platform"/>
            <consortium name="The Broad Institute Genome Sequencing Center for Infectious Disease"/>
            <person name="Wu L."/>
            <person name="Ma J."/>
        </authorList>
    </citation>
    <scope>NUCLEOTIDE SEQUENCE [LARGE SCALE GENOMIC DNA]</scope>
    <source>
        <strain evidence="14">CECT 7956</strain>
    </source>
</reference>
<dbReference type="Proteomes" id="UP001595616">
    <property type="component" value="Unassembled WGS sequence"/>
</dbReference>
<keyword evidence="6" id="KW-0560">Oxidoreductase</keyword>
<evidence type="ECO:0000256" key="5">
    <source>
        <dbReference type="ARBA" id="ARBA00022989"/>
    </source>
</evidence>
<gene>
    <name evidence="13" type="ORF">ACFOOI_16765</name>
</gene>
<feature type="transmembrane region" description="Helical" evidence="12">
    <location>
        <begin position="261"/>
        <end position="284"/>
    </location>
</feature>
<feature type="transmembrane region" description="Helical" evidence="12">
    <location>
        <begin position="85"/>
        <end position="105"/>
    </location>
</feature>
<feature type="transmembrane region" description="Helical" evidence="12">
    <location>
        <begin position="228"/>
        <end position="249"/>
    </location>
</feature>
<keyword evidence="8" id="KW-0350">Heme biosynthesis</keyword>
<feature type="transmembrane region" description="Helical" evidence="12">
    <location>
        <begin position="177"/>
        <end position="197"/>
    </location>
</feature>
<organism evidence="13 14">
    <name type="scientific">Lacihabitans lacunae</name>
    <dbReference type="NCBI Taxonomy" id="1028214"/>
    <lineage>
        <taxon>Bacteria</taxon>
        <taxon>Pseudomonadati</taxon>
        <taxon>Bacteroidota</taxon>
        <taxon>Cytophagia</taxon>
        <taxon>Cytophagales</taxon>
        <taxon>Leadbetterellaceae</taxon>
        <taxon>Lacihabitans</taxon>
    </lineage>
</organism>
<evidence type="ECO:0000256" key="7">
    <source>
        <dbReference type="ARBA" id="ARBA00023004"/>
    </source>
</evidence>
<evidence type="ECO:0000256" key="8">
    <source>
        <dbReference type="ARBA" id="ARBA00023133"/>
    </source>
</evidence>
<keyword evidence="5 12" id="KW-1133">Transmembrane helix</keyword>
<evidence type="ECO:0000256" key="4">
    <source>
        <dbReference type="ARBA" id="ARBA00022723"/>
    </source>
</evidence>
<keyword evidence="10" id="KW-1015">Disulfide bond</keyword>